<dbReference type="SUPFAM" id="SSF53790">
    <property type="entry name" value="Tetrapyrrole methylase"/>
    <property type="match status" value="1"/>
</dbReference>
<feature type="region of interest" description="Disordered" evidence="7">
    <location>
        <begin position="233"/>
        <end position="265"/>
    </location>
</feature>
<comment type="function">
    <text evidence="6">Catalyzes the 2'-O-methylation of the ribose of cytidine 1402 (C1402) in 16S rRNA.</text>
</comment>
<evidence type="ECO:0000313" key="9">
    <source>
        <dbReference type="EMBL" id="MFD1873737.1"/>
    </source>
</evidence>
<evidence type="ECO:0000256" key="5">
    <source>
        <dbReference type="ARBA" id="ARBA00022691"/>
    </source>
</evidence>
<dbReference type="Pfam" id="PF00590">
    <property type="entry name" value="TP_methylase"/>
    <property type="match status" value="1"/>
</dbReference>
<dbReference type="HAMAP" id="MF_01877">
    <property type="entry name" value="16SrRNA_methyltr_I"/>
    <property type="match status" value="1"/>
</dbReference>
<comment type="caution">
    <text evidence="9">The sequence shown here is derived from an EMBL/GenBank/DDBJ whole genome shotgun (WGS) entry which is preliminary data.</text>
</comment>
<evidence type="ECO:0000256" key="6">
    <source>
        <dbReference type="HAMAP-Rule" id="MF_01877"/>
    </source>
</evidence>
<evidence type="ECO:0000256" key="7">
    <source>
        <dbReference type="SAM" id="MobiDB-lite"/>
    </source>
</evidence>
<dbReference type="PANTHER" id="PTHR46111:SF1">
    <property type="entry name" value="RIBOSOMAL RNA SMALL SUBUNIT METHYLTRANSFERASE I"/>
    <property type="match status" value="1"/>
</dbReference>
<evidence type="ECO:0000256" key="4">
    <source>
        <dbReference type="ARBA" id="ARBA00022679"/>
    </source>
</evidence>
<evidence type="ECO:0000256" key="2">
    <source>
        <dbReference type="ARBA" id="ARBA00022552"/>
    </source>
</evidence>
<dbReference type="Proteomes" id="UP001597197">
    <property type="component" value="Unassembled WGS sequence"/>
</dbReference>
<dbReference type="EMBL" id="JBHUFD010000005">
    <property type="protein sequence ID" value="MFD1873737.1"/>
    <property type="molecule type" value="Genomic_DNA"/>
</dbReference>
<organism evidence="9 10">
    <name type="scientific">Hymenobacter bucti</name>
    <dbReference type="NCBI Taxonomy" id="1844114"/>
    <lineage>
        <taxon>Bacteria</taxon>
        <taxon>Pseudomonadati</taxon>
        <taxon>Bacteroidota</taxon>
        <taxon>Cytophagia</taxon>
        <taxon>Cytophagales</taxon>
        <taxon>Hymenobacteraceae</taxon>
        <taxon>Hymenobacter</taxon>
    </lineage>
</organism>
<dbReference type="RefSeq" id="WP_382314892.1">
    <property type="nucleotide sequence ID" value="NZ_JBHUFD010000005.1"/>
</dbReference>
<keyword evidence="4 6" id="KW-0808">Transferase</keyword>
<dbReference type="InterPro" id="IPR018063">
    <property type="entry name" value="SAM_MeTrfase_RsmI_CS"/>
</dbReference>
<gene>
    <name evidence="6 9" type="primary">rsmI</name>
    <name evidence="9" type="ORF">ACFSDX_14915</name>
</gene>
<comment type="similarity">
    <text evidence="6">Belongs to the methyltransferase superfamily. RsmI family.</text>
</comment>
<dbReference type="PANTHER" id="PTHR46111">
    <property type="entry name" value="RIBOSOMAL RNA SMALL SUBUNIT METHYLTRANSFERASE I"/>
    <property type="match status" value="1"/>
</dbReference>
<dbReference type="Gene3D" id="3.40.1010.10">
    <property type="entry name" value="Cobalt-precorrin-4 Transmethylase, Domain 1"/>
    <property type="match status" value="1"/>
</dbReference>
<dbReference type="PROSITE" id="PS01296">
    <property type="entry name" value="RSMI"/>
    <property type="match status" value="1"/>
</dbReference>
<reference evidence="10" key="1">
    <citation type="journal article" date="2019" name="Int. J. Syst. Evol. Microbiol.">
        <title>The Global Catalogue of Microorganisms (GCM) 10K type strain sequencing project: providing services to taxonomists for standard genome sequencing and annotation.</title>
        <authorList>
            <consortium name="The Broad Institute Genomics Platform"/>
            <consortium name="The Broad Institute Genome Sequencing Center for Infectious Disease"/>
            <person name="Wu L."/>
            <person name="Ma J."/>
        </authorList>
    </citation>
    <scope>NUCLEOTIDE SEQUENCE [LARGE SCALE GENOMIC DNA]</scope>
    <source>
        <strain evidence="10">CGMCC 1.15795</strain>
    </source>
</reference>
<keyword evidence="10" id="KW-1185">Reference proteome</keyword>
<name>A0ABW4QVW7_9BACT</name>
<keyword evidence="3 6" id="KW-0489">Methyltransferase</keyword>
<dbReference type="EC" id="2.1.1.198" evidence="6"/>
<evidence type="ECO:0000256" key="3">
    <source>
        <dbReference type="ARBA" id="ARBA00022603"/>
    </source>
</evidence>
<dbReference type="InterPro" id="IPR008189">
    <property type="entry name" value="rRNA_ssu_MeTfrase_I"/>
</dbReference>
<feature type="compositionally biased region" description="Acidic residues" evidence="7">
    <location>
        <begin position="239"/>
        <end position="265"/>
    </location>
</feature>
<evidence type="ECO:0000313" key="10">
    <source>
        <dbReference type="Proteomes" id="UP001597197"/>
    </source>
</evidence>
<dbReference type="InterPro" id="IPR000878">
    <property type="entry name" value="4pyrrol_Mease"/>
</dbReference>
<comment type="catalytic activity">
    <reaction evidence="6">
        <text>cytidine(1402) in 16S rRNA + S-adenosyl-L-methionine = 2'-O-methylcytidine(1402) in 16S rRNA + S-adenosyl-L-homocysteine + H(+)</text>
        <dbReference type="Rhea" id="RHEA:42924"/>
        <dbReference type="Rhea" id="RHEA-COMP:10285"/>
        <dbReference type="Rhea" id="RHEA-COMP:10286"/>
        <dbReference type="ChEBI" id="CHEBI:15378"/>
        <dbReference type="ChEBI" id="CHEBI:57856"/>
        <dbReference type="ChEBI" id="CHEBI:59789"/>
        <dbReference type="ChEBI" id="CHEBI:74495"/>
        <dbReference type="ChEBI" id="CHEBI:82748"/>
        <dbReference type="EC" id="2.1.1.198"/>
    </reaction>
</comment>
<keyword evidence="5 6" id="KW-0949">S-adenosyl-L-methionine</keyword>
<dbReference type="InterPro" id="IPR014777">
    <property type="entry name" value="4pyrrole_Mease_sub1"/>
</dbReference>
<evidence type="ECO:0000259" key="8">
    <source>
        <dbReference type="Pfam" id="PF00590"/>
    </source>
</evidence>
<dbReference type="GO" id="GO:0008168">
    <property type="term" value="F:methyltransferase activity"/>
    <property type="evidence" value="ECO:0007669"/>
    <property type="project" value="UniProtKB-KW"/>
</dbReference>
<dbReference type="PIRSF" id="PIRSF005917">
    <property type="entry name" value="MTase_YraL"/>
    <property type="match status" value="1"/>
</dbReference>
<proteinExistence type="inferred from homology"/>
<dbReference type="GO" id="GO:0032259">
    <property type="term" value="P:methylation"/>
    <property type="evidence" value="ECO:0007669"/>
    <property type="project" value="UniProtKB-KW"/>
</dbReference>
<keyword evidence="1 6" id="KW-0963">Cytoplasm</keyword>
<keyword evidence="2 6" id="KW-0698">rRNA processing</keyword>
<dbReference type="InterPro" id="IPR035996">
    <property type="entry name" value="4pyrrol_Methylase_sf"/>
</dbReference>
<accession>A0ABW4QVW7</accession>
<dbReference type="Gene3D" id="3.30.950.10">
    <property type="entry name" value="Methyltransferase, Cobalt-precorrin-4 Transmethylase, Domain 2"/>
    <property type="match status" value="1"/>
</dbReference>
<evidence type="ECO:0000256" key="1">
    <source>
        <dbReference type="ARBA" id="ARBA00022490"/>
    </source>
</evidence>
<feature type="domain" description="Tetrapyrrole methylase" evidence="8">
    <location>
        <begin position="7"/>
        <end position="206"/>
    </location>
</feature>
<dbReference type="InterPro" id="IPR014776">
    <property type="entry name" value="4pyrrole_Mease_sub2"/>
</dbReference>
<sequence>MPEAAALTLVPTPIGNLEDITLRAIRTLQEADLILCEDTRTSGRLLQHLEIKKPLQAYHLHNEHQVVPRLLERLAKGERMALVSDAGTPGISDPGFLLVRECLAAGLRVECLPGPTAFVPALLKSGFGAERFSFEGFLPAKKGRQTRLRELARETRTLIFYESPHRIVKTLTQLAEVFGPERPASVSRELTKLFEETLTAPLGELAATLAARPTIKGEIVLVVEGIKLEKTERRNKYDDADDATDDSNDDDAADAPDDLDPADAD</sequence>
<protein>
    <recommendedName>
        <fullName evidence="6">Ribosomal RNA small subunit methyltransferase I</fullName>
        <ecNumber evidence="6">2.1.1.198</ecNumber>
    </recommendedName>
    <alternativeName>
        <fullName evidence="6">16S rRNA 2'-O-ribose C1402 methyltransferase</fullName>
    </alternativeName>
    <alternativeName>
        <fullName evidence="6">rRNA (cytidine-2'-O-)-methyltransferase RsmI</fullName>
    </alternativeName>
</protein>
<dbReference type="CDD" id="cd11648">
    <property type="entry name" value="RsmI"/>
    <property type="match status" value="1"/>
</dbReference>
<comment type="subcellular location">
    <subcellularLocation>
        <location evidence="6">Cytoplasm</location>
    </subcellularLocation>
</comment>
<dbReference type="NCBIfam" id="TIGR00096">
    <property type="entry name" value="16S rRNA (cytidine(1402)-2'-O)-methyltransferase"/>
    <property type="match status" value="1"/>
</dbReference>